<organism evidence="2 3">
    <name type="scientific">Plastorhodobacter daqingensis</name>
    <dbReference type="NCBI Taxonomy" id="1387281"/>
    <lineage>
        <taxon>Bacteria</taxon>
        <taxon>Pseudomonadati</taxon>
        <taxon>Pseudomonadota</taxon>
        <taxon>Alphaproteobacteria</taxon>
        <taxon>Rhodobacterales</taxon>
        <taxon>Paracoccaceae</taxon>
        <taxon>Plastorhodobacter</taxon>
    </lineage>
</organism>
<keyword evidence="3" id="KW-1185">Reference proteome</keyword>
<dbReference type="Proteomes" id="UP001596516">
    <property type="component" value="Unassembled WGS sequence"/>
</dbReference>
<dbReference type="EMBL" id="JBHTFQ010000006">
    <property type="protein sequence ID" value="MFC7705137.1"/>
    <property type="molecule type" value="Genomic_DNA"/>
</dbReference>
<feature type="transmembrane region" description="Helical" evidence="1">
    <location>
        <begin position="74"/>
        <end position="94"/>
    </location>
</feature>
<comment type="caution">
    <text evidence="2">The sequence shown here is derived from an EMBL/GenBank/DDBJ whole genome shotgun (WGS) entry which is preliminary data.</text>
</comment>
<feature type="transmembrane region" description="Helical" evidence="1">
    <location>
        <begin position="20"/>
        <end position="39"/>
    </location>
</feature>
<name>A0ABW2UK82_9RHOB</name>
<reference evidence="3" key="1">
    <citation type="journal article" date="2019" name="Int. J. Syst. Evol. Microbiol.">
        <title>The Global Catalogue of Microorganisms (GCM) 10K type strain sequencing project: providing services to taxonomists for standard genome sequencing and annotation.</title>
        <authorList>
            <consortium name="The Broad Institute Genomics Platform"/>
            <consortium name="The Broad Institute Genome Sequencing Center for Infectious Disease"/>
            <person name="Wu L."/>
            <person name="Ma J."/>
        </authorList>
    </citation>
    <scope>NUCLEOTIDE SEQUENCE [LARGE SCALE GENOMIC DNA]</scope>
    <source>
        <strain evidence="3">CGMCC 1.12750</strain>
    </source>
</reference>
<protein>
    <submittedName>
        <fullName evidence="2">Component of SufBCD complex</fullName>
    </submittedName>
</protein>
<gene>
    <name evidence="2" type="ORF">ACFQXB_13110</name>
</gene>
<keyword evidence="1" id="KW-0472">Membrane</keyword>
<evidence type="ECO:0000256" key="1">
    <source>
        <dbReference type="SAM" id="Phobius"/>
    </source>
</evidence>
<feature type="transmembrane region" description="Helical" evidence="1">
    <location>
        <begin position="100"/>
        <end position="119"/>
    </location>
</feature>
<evidence type="ECO:0000313" key="2">
    <source>
        <dbReference type="EMBL" id="MFC7705137.1"/>
    </source>
</evidence>
<keyword evidence="1" id="KW-0812">Transmembrane</keyword>
<keyword evidence="1" id="KW-1133">Transmembrane helix</keyword>
<sequence length="173" mass="19380">MSLYQHLYEVLDTRSFTTLWYWIALLAFWYLAGVRVLGIPYDMVLQARRDATAQAALAQMAALSVPRQIPAGQAGVWATGFAALLLTMLFMLGFSYGLELAQALFFLALPMCLLALMRVRVARRIHERGLEDGALVKALMRHRGMVQLLGMISVFFTVLWGMWHSLTVGVLGN</sequence>
<feature type="transmembrane region" description="Helical" evidence="1">
    <location>
        <begin position="145"/>
        <end position="163"/>
    </location>
</feature>
<dbReference type="RefSeq" id="WP_377404497.1">
    <property type="nucleotide sequence ID" value="NZ_JBHTFQ010000006.1"/>
</dbReference>
<proteinExistence type="predicted"/>
<evidence type="ECO:0000313" key="3">
    <source>
        <dbReference type="Proteomes" id="UP001596516"/>
    </source>
</evidence>
<accession>A0ABW2UK82</accession>